<proteinExistence type="predicted"/>
<feature type="transmembrane region" description="Helical" evidence="1">
    <location>
        <begin position="32"/>
        <end position="53"/>
    </location>
</feature>
<accession>A0A7I9V6T7</accession>
<keyword evidence="1" id="KW-0472">Membrane</keyword>
<feature type="transmembrane region" description="Helical" evidence="1">
    <location>
        <begin position="190"/>
        <end position="208"/>
    </location>
</feature>
<organism evidence="2 3">
    <name type="scientific">Gordonia spumicola</name>
    <dbReference type="NCBI Taxonomy" id="589161"/>
    <lineage>
        <taxon>Bacteria</taxon>
        <taxon>Bacillati</taxon>
        <taxon>Actinomycetota</taxon>
        <taxon>Actinomycetes</taxon>
        <taxon>Mycobacteriales</taxon>
        <taxon>Gordoniaceae</taxon>
        <taxon>Gordonia</taxon>
    </lineage>
</organism>
<feature type="transmembrane region" description="Helical" evidence="1">
    <location>
        <begin position="65"/>
        <end position="84"/>
    </location>
</feature>
<evidence type="ECO:0008006" key="4">
    <source>
        <dbReference type="Google" id="ProtNLM"/>
    </source>
</evidence>
<keyword evidence="3" id="KW-1185">Reference proteome</keyword>
<sequence>MGETLFLLADLLMIVAGYTAGWKFLRRYGNYLLGVEWLIVATSGLNFLIWALLGSNEHSAQYNVAFFFDAFSRSIGITLLLVVGLMRVTHRYKPGIAVDVALFALAIGAGLYLSQEKFRNHDLHVGPATFYLVANLLTLVFLGYFAWRLWTIGARRVVIATALVSLAATSVAVFYDFFPWSFDDESRSLFYAYALAVWGFQLWIYYLGYRALDDHNAAIDHTAIANDRTAQTVR</sequence>
<feature type="transmembrane region" description="Helical" evidence="1">
    <location>
        <begin position="6"/>
        <end position="25"/>
    </location>
</feature>
<evidence type="ECO:0000256" key="1">
    <source>
        <dbReference type="SAM" id="Phobius"/>
    </source>
</evidence>
<comment type="caution">
    <text evidence="2">The sequence shown here is derived from an EMBL/GenBank/DDBJ whole genome shotgun (WGS) entry which is preliminary data.</text>
</comment>
<keyword evidence="1" id="KW-1133">Transmembrane helix</keyword>
<feature type="transmembrane region" description="Helical" evidence="1">
    <location>
        <begin position="125"/>
        <end position="145"/>
    </location>
</feature>
<keyword evidence="1" id="KW-0812">Transmembrane</keyword>
<dbReference type="Proteomes" id="UP000444960">
    <property type="component" value="Unassembled WGS sequence"/>
</dbReference>
<feature type="transmembrane region" description="Helical" evidence="1">
    <location>
        <begin position="96"/>
        <end position="113"/>
    </location>
</feature>
<dbReference type="RefSeq" id="WP_161894810.1">
    <property type="nucleotide sequence ID" value="NZ_BJOV01000003.1"/>
</dbReference>
<dbReference type="EMBL" id="BJOV01000003">
    <property type="protein sequence ID" value="GEE00944.1"/>
    <property type="molecule type" value="Genomic_DNA"/>
</dbReference>
<dbReference type="OrthoDB" id="6711110at2"/>
<protein>
    <recommendedName>
        <fullName evidence="4">Transporter</fullName>
    </recommendedName>
</protein>
<dbReference type="AlphaFoldDB" id="A0A7I9V6T7"/>
<feature type="transmembrane region" description="Helical" evidence="1">
    <location>
        <begin position="157"/>
        <end position="178"/>
    </location>
</feature>
<name>A0A7I9V6T7_9ACTN</name>
<reference evidence="3" key="1">
    <citation type="submission" date="2019-06" db="EMBL/GenBank/DDBJ databases">
        <title>Gordonia isolated from sludge of a wastewater treatment plant.</title>
        <authorList>
            <person name="Tamura T."/>
            <person name="Aoyama K."/>
            <person name="Kang Y."/>
            <person name="Saito S."/>
            <person name="Akiyama N."/>
            <person name="Yazawa K."/>
            <person name="Gonoi T."/>
            <person name="Mikami Y."/>
        </authorList>
    </citation>
    <scope>NUCLEOTIDE SEQUENCE [LARGE SCALE GENOMIC DNA]</scope>
    <source>
        <strain evidence="3">NBRC 107696</strain>
    </source>
</reference>
<evidence type="ECO:0000313" key="2">
    <source>
        <dbReference type="EMBL" id="GEE00944.1"/>
    </source>
</evidence>
<gene>
    <name evidence="2" type="ORF">nbrc107696_13900</name>
</gene>
<evidence type="ECO:0000313" key="3">
    <source>
        <dbReference type="Proteomes" id="UP000444960"/>
    </source>
</evidence>